<proteinExistence type="inferred from homology"/>
<gene>
    <name evidence="23" type="ORF">CB5_LOCUS28930</name>
</gene>
<evidence type="ECO:0000256" key="21">
    <source>
        <dbReference type="SAM" id="SignalP"/>
    </source>
</evidence>
<dbReference type="InterPro" id="IPR008271">
    <property type="entry name" value="Ser/Thr_kinase_AS"/>
</dbReference>
<dbReference type="PROSITE" id="PS00108">
    <property type="entry name" value="PROTEIN_KINASE_ST"/>
    <property type="match status" value="1"/>
</dbReference>
<dbReference type="AlphaFoldDB" id="A0A6V7QRB5"/>
<dbReference type="CDD" id="cd06899">
    <property type="entry name" value="lectin_legume_LecRK_Arcelin_ConA"/>
    <property type="match status" value="1"/>
</dbReference>
<evidence type="ECO:0000256" key="8">
    <source>
        <dbReference type="ARBA" id="ARBA00022692"/>
    </source>
</evidence>
<comment type="catalytic activity">
    <reaction evidence="17">
        <text>L-threonyl-[protein] + ATP = O-phospho-L-threonyl-[protein] + ADP + H(+)</text>
        <dbReference type="Rhea" id="RHEA:46608"/>
        <dbReference type="Rhea" id="RHEA-COMP:11060"/>
        <dbReference type="Rhea" id="RHEA-COMP:11605"/>
        <dbReference type="ChEBI" id="CHEBI:15378"/>
        <dbReference type="ChEBI" id="CHEBI:30013"/>
        <dbReference type="ChEBI" id="CHEBI:30616"/>
        <dbReference type="ChEBI" id="CHEBI:61977"/>
        <dbReference type="ChEBI" id="CHEBI:456216"/>
        <dbReference type="EC" id="2.7.11.1"/>
    </reaction>
</comment>
<sequence length="639" mass="70740">MGGAGRSLLRRLPTAAAAALFLLLLLPPTAHSQSTPKENVTFSFSSFDDSFRSTNLTVNGDSSIAQGALQITPDTLNQASYLRILFFLFLQQRQQQQQQQRQQQQQQVRGLVLHLLHHQRLPPNQHHPGEGIAFLIAPSLDAPPPGSDGGYLGLTNATLDGNASNHFVAVELDTVKQPYDPDDNHVGLDVNGVVSVANASLDLQIAPVAPANYTLWIDYDGGVRRIRVYMAAEGRPQPPSPVLDAPLDLGQFVLQRSYFGFSASTGSDYELNCVLAWNMTVERLRDKKRLPRWALGLAVGLPCAALLLGLIAGLYYVRRRRVGDDPSMLAGALLRSLPGTPREFDYKELKKATNNFDEKMKLGQGGSGPANTKGQEEFLAELTIINRLRHRHLVRLIGWCHQNGELLLVYDYMPEGSLDQHLFGGPEKPLLNWARRYNVLSGVASALHYLHNEYDQRVVHRDLKASNVMLDRDFNARLGDFGLARALDVDRTSYADLELDGVPGTLGYIAPSASTPERPPGSPTCTARAEFSRQWTLGSPGTLSGPTLSGCSFSGSPAATQSPGSGRRRRTSCRSCCAPCSRRRCRHSSRRSCGRVQFRTVMGDDDHHHGERLDWVVVLRLFSWLDQQLRQQRWTRVRG</sequence>
<evidence type="ECO:0000256" key="4">
    <source>
        <dbReference type="ARBA" id="ARBA00012513"/>
    </source>
</evidence>
<keyword evidence="7" id="KW-0808">Transferase</keyword>
<dbReference type="InterPro" id="IPR013320">
    <property type="entry name" value="ConA-like_dom_sf"/>
</dbReference>
<evidence type="ECO:0000256" key="12">
    <source>
        <dbReference type="ARBA" id="ARBA00022777"/>
    </source>
</evidence>
<dbReference type="SMART" id="SM00220">
    <property type="entry name" value="S_TKc"/>
    <property type="match status" value="1"/>
</dbReference>
<comment type="catalytic activity">
    <reaction evidence="18">
        <text>L-seryl-[protein] + ATP = O-phospho-L-seryl-[protein] + ADP + H(+)</text>
        <dbReference type="Rhea" id="RHEA:17989"/>
        <dbReference type="Rhea" id="RHEA-COMP:9863"/>
        <dbReference type="Rhea" id="RHEA-COMP:11604"/>
        <dbReference type="ChEBI" id="CHEBI:15378"/>
        <dbReference type="ChEBI" id="CHEBI:29999"/>
        <dbReference type="ChEBI" id="CHEBI:30616"/>
        <dbReference type="ChEBI" id="CHEBI:83421"/>
        <dbReference type="ChEBI" id="CHEBI:456216"/>
        <dbReference type="EC" id="2.7.11.1"/>
    </reaction>
</comment>
<protein>
    <recommendedName>
        <fullName evidence="4">non-specific serine/threonine protein kinase</fullName>
        <ecNumber evidence="4">2.7.11.1</ecNumber>
    </recommendedName>
</protein>
<dbReference type="InterPro" id="IPR019825">
    <property type="entry name" value="Lectin_legB_Mn/Ca_BS"/>
</dbReference>
<keyword evidence="12" id="KW-0418">Kinase</keyword>
<evidence type="ECO:0000256" key="17">
    <source>
        <dbReference type="ARBA" id="ARBA00047899"/>
    </source>
</evidence>
<dbReference type="Gene3D" id="1.10.510.10">
    <property type="entry name" value="Transferase(Phosphotransferase) domain 1"/>
    <property type="match status" value="1"/>
</dbReference>
<keyword evidence="14 20" id="KW-1133">Transmembrane helix</keyword>
<dbReference type="SUPFAM" id="SSF49899">
    <property type="entry name" value="Concanavalin A-like lectins/glucanases"/>
    <property type="match status" value="1"/>
</dbReference>
<dbReference type="InterPro" id="IPR011009">
    <property type="entry name" value="Kinase-like_dom_sf"/>
</dbReference>
<dbReference type="InterPro" id="IPR000719">
    <property type="entry name" value="Prot_kinase_dom"/>
</dbReference>
<dbReference type="GO" id="GO:0005524">
    <property type="term" value="F:ATP binding"/>
    <property type="evidence" value="ECO:0007669"/>
    <property type="project" value="UniProtKB-KW"/>
</dbReference>
<keyword evidence="6" id="KW-0723">Serine/threonine-protein kinase</keyword>
<evidence type="ECO:0000256" key="7">
    <source>
        <dbReference type="ARBA" id="ARBA00022679"/>
    </source>
</evidence>
<evidence type="ECO:0000256" key="1">
    <source>
        <dbReference type="ARBA" id="ARBA00004251"/>
    </source>
</evidence>
<comment type="subcellular location">
    <subcellularLocation>
        <location evidence="1">Cell membrane</location>
        <topology evidence="1">Single-pass type I membrane protein</topology>
    </subcellularLocation>
</comment>
<keyword evidence="16" id="KW-0325">Glycoprotein</keyword>
<evidence type="ECO:0000256" key="2">
    <source>
        <dbReference type="ARBA" id="ARBA00008536"/>
    </source>
</evidence>
<comment type="similarity">
    <text evidence="3">In the C-terminal section; belongs to the protein kinase superfamily. Ser/Thr protein kinase family.</text>
</comment>
<dbReference type="Gene3D" id="3.30.200.20">
    <property type="entry name" value="Phosphorylase Kinase, domain 1"/>
    <property type="match status" value="2"/>
</dbReference>
<dbReference type="Pfam" id="PF00069">
    <property type="entry name" value="Pkinase"/>
    <property type="match status" value="1"/>
</dbReference>
<dbReference type="FunFam" id="1.10.510.10:FF:001023">
    <property type="entry name" value="Os07g0541700 protein"/>
    <property type="match status" value="1"/>
</dbReference>
<feature type="transmembrane region" description="Helical" evidence="20">
    <location>
        <begin position="293"/>
        <end position="317"/>
    </location>
</feature>
<dbReference type="GO" id="GO:0004674">
    <property type="term" value="F:protein serine/threonine kinase activity"/>
    <property type="evidence" value="ECO:0007669"/>
    <property type="project" value="UniProtKB-KW"/>
</dbReference>
<name>A0A6V7QRB5_ANACO</name>
<dbReference type="SUPFAM" id="SSF56112">
    <property type="entry name" value="Protein kinase-like (PK-like)"/>
    <property type="match status" value="1"/>
</dbReference>
<evidence type="ECO:0000256" key="20">
    <source>
        <dbReference type="SAM" id="Phobius"/>
    </source>
</evidence>
<evidence type="ECO:0000256" key="11">
    <source>
        <dbReference type="ARBA" id="ARBA00022741"/>
    </source>
</evidence>
<dbReference type="EMBL" id="CAJEUB010000004">
    <property type="protein sequence ID" value="CAD1845719.1"/>
    <property type="molecule type" value="Genomic_DNA"/>
</dbReference>
<evidence type="ECO:0000256" key="6">
    <source>
        <dbReference type="ARBA" id="ARBA00022527"/>
    </source>
</evidence>
<dbReference type="Pfam" id="PF00139">
    <property type="entry name" value="Lectin_legB"/>
    <property type="match status" value="1"/>
</dbReference>
<keyword evidence="13" id="KW-0067">ATP-binding</keyword>
<dbReference type="InterPro" id="IPR001220">
    <property type="entry name" value="Legume_lectin_dom"/>
</dbReference>
<evidence type="ECO:0000256" key="14">
    <source>
        <dbReference type="ARBA" id="ARBA00022989"/>
    </source>
</evidence>
<evidence type="ECO:0000256" key="18">
    <source>
        <dbReference type="ARBA" id="ARBA00048679"/>
    </source>
</evidence>
<evidence type="ECO:0000256" key="10">
    <source>
        <dbReference type="ARBA" id="ARBA00022734"/>
    </source>
</evidence>
<dbReference type="EC" id="2.7.11.1" evidence="4"/>
<feature type="signal peptide" evidence="21">
    <location>
        <begin position="1"/>
        <end position="32"/>
    </location>
</feature>
<keyword evidence="10" id="KW-0430">Lectin</keyword>
<evidence type="ECO:0000256" key="19">
    <source>
        <dbReference type="SAM" id="MobiDB-lite"/>
    </source>
</evidence>
<evidence type="ECO:0000256" key="13">
    <source>
        <dbReference type="ARBA" id="ARBA00022840"/>
    </source>
</evidence>
<dbReference type="InterPro" id="IPR050528">
    <property type="entry name" value="L-type_Lectin-RKs"/>
</dbReference>
<keyword evidence="11" id="KW-0547">Nucleotide-binding</keyword>
<feature type="domain" description="Protein kinase" evidence="22">
    <location>
        <begin position="316"/>
        <end position="639"/>
    </location>
</feature>
<evidence type="ECO:0000313" key="23">
    <source>
        <dbReference type="EMBL" id="CAD1845719.1"/>
    </source>
</evidence>
<keyword evidence="15 20" id="KW-0472">Membrane</keyword>
<keyword evidence="5" id="KW-1003">Cell membrane</keyword>
<keyword evidence="8 20" id="KW-0812">Transmembrane</keyword>
<dbReference type="GO" id="GO:0030246">
    <property type="term" value="F:carbohydrate binding"/>
    <property type="evidence" value="ECO:0007669"/>
    <property type="project" value="UniProtKB-KW"/>
</dbReference>
<evidence type="ECO:0000256" key="15">
    <source>
        <dbReference type="ARBA" id="ARBA00023136"/>
    </source>
</evidence>
<evidence type="ECO:0000259" key="22">
    <source>
        <dbReference type="PROSITE" id="PS50011"/>
    </source>
</evidence>
<dbReference type="Gene3D" id="2.60.120.200">
    <property type="match status" value="1"/>
</dbReference>
<dbReference type="GO" id="GO:0005886">
    <property type="term" value="C:plasma membrane"/>
    <property type="evidence" value="ECO:0007669"/>
    <property type="project" value="UniProtKB-SubCell"/>
</dbReference>
<evidence type="ECO:0000256" key="16">
    <source>
        <dbReference type="ARBA" id="ARBA00023180"/>
    </source>
</evidence>
<dbReference type="PROSITE" id="PS00307">
    <property type="entry name" value="LECTIN_LEGUME_BETA"/>
    <property type="match status" value="1"/>
</dbReference>
<comment type="similarity">
    <text evidence="2">In the N-terminal section; belongs to the leguminous lectin family.</text>
</comment>
<dbReference type="PANTHER" id="PTHR27007">
    <property type="match status" value="1"/>
</dbReference>
<keyword evidence="9 21" id="KW-0732">Signal</keyword>
<feature type="region of interest" description="Disordered" evidence="19">
    <location>
        <begin position="548"/>
        <end position="571"/>
    </location>
</feature>
<evidence type="ECO:0000256" key="5">
    <source>
        <dbReference type="ARBA" id="ARBA00022475"/>
    </source>
</evidence>
<accession>A0A6V7QRB5</accession>
<evidence type="ECO:0000256" key="3">
    <source>
        <dbReference type="ARBA" id="ARBA00010217"/>
    </source>
</evidence>
<organism evidence="23">
    <name type="scientific">Ananas comosus var. bracteatus</name>
    <name type="common">red pineapple</name>
    <dbReference type="NCBI Taxonomy" id="296719"/>
    <lineage>
        <taxon>Eukaryota</taxon>
        <taxon>Viridiplantae</taxon>
        <taxon>Streptophyta</taxon>
        <taxon>Embryophyta</taxon>
        <taxon>Tracheophyta</taxon>
        <taxon>Spermatophyta</taxon>
        <taxon>Magnoliopsida</taxon>
        <taxon>Liliopsida</taxon>
        <taxon>Poales</taxon>
        <taxon>Bromeliaceae</taxon>
        <taxon>Bromelioideae</taxon>
        <taxon>Ananas</taxon>
    </lineage>
</organism>
<feature type="chain" id="PRO_5027920817" description="non-specific serine/threonine protein kinase" evidence="21">
    <location>
        <begin position="33"/>
        <end position="639"/>
    </location>
</feature>
<reference evidence="23" key="1">
    <citation type="submission" date="2020-07" db="EMBL/GenBank/DDBJ databases">
        <authorList>
            <person name="Lin J."/>
        </authorList>
    </citation>
    <scope>NUCLEOTIDE SEQUENCE</scope>
</reference>
<dbReference type="PROSITE" id="PS50011">
    <property type="entry name" value="PROTEIN_KINASE_DOM"/>
    <property type="match status" value="1"/>
</dbReference>
<feature type="compositionally biased region" description="Polar residues" evidence="19">
    <location>
        <begin position="548"/>
        <end position="561"/>
    </location>
</feature>
<evidence type="ECO:0000256" key="9">
    <source>
        <dbReference type="ARBA" id="ARBA00022729"/>
    </source>
</evidence>